<dbReference type="PATRIC" id="fig|1434114.4.peg.1295"/>
<dbReference type="AlphaFoldDB" id="A0A0E3LVT6"/>
<dbReference type="HOGENOM" id="CLU_408628_0_0_2"/>
<dbReference type="Proteomes" id="UP000033063">
    <property type="component" value="Chromosome"/>
</dbReference>
<proteinExistence type="predicted"/>
<dbReference type="EMBL" id="CP009513">
    <property type="protein sequence ID" value="AKB67586.1"/>
    <property type="molecule type" value="Genomic_DNA"/>
</dbReference>
<gene>
    <name evidence="1" type="ORF">MSMAL_1043</name>
</gene>
<sequence>MLDKQEIMNSINGKIRESFQGLIRDVLSFLPKSIQNRGYIPTHNTLRVSPSLNGFSEKSCVVNDLASLVIHKVYSLDSYQNCFQVISENEILRSQNLNFHVILSSFIRDYLEGINPYKIVFNQERFDLLFEKYIASLLSMTYEFISICPLIGFESDVDNIMIDDGLSIRRMTNNELNEVWNLTSLSDFGGGFKLKLANTKFVIEHCSIKVKGSYAYSDSNLTPIAILAMRILKTGDFWANRQFEKILLPWMMKSTSTSGNAYSAHPLSNSYNYFLSKDEIHDLRKTYDLVKNFHKIRYETRYKYVSKAIEWFDRYFNEINIEHRFIFLMLLMEALCSENYETLYKLEHRISLIIGKDDDDRLSIVSNFHHLYDDPRKIIHGHDVEIEEKDLMIAEDYSRKLLHKYIISALNGYGRQEILKYVDAALVSENKRDEMCKIFSFNVINKEITDQAKCESLHIQFFLKEDLLSTKNELDNLEIYNPNVGFVYKLILFNDLENCFDNDLWANIVEFYKSYFKYLELLKKSADLVKNLISQELHKIKNEKDEEVWTKRYTERINKTNPAFSGDAGGKMYGIDRFLRSDKIKELPEINDDTYLFFDELSHKWDLKITLEDLSRSNKSIKDIVEEIHNLVKEQSIINEFRESRVQNLKLSAKLIELLSKNTTQGSAILRR</sequence>
<evidence type="ECO:0000313" key="1">
    <source>
        <dbReference type="EMBL" id="AKB67586.1"/>
    </source>
</evidence>
<reference evidence="1 2" key="1">
    <citation type="submission" date="2014-07" db="EMBL/GenBank/DDBJ databases">
        <title>Methanogenic archaea and the global carbon cycle.</title>
        <authorList>
            <person name="Henriksen J.R."/>
            <person name="Luke J."/>
            <person name="Reinhart S."/>
            <person name="Benedict M.N."/>
            <person name="Youngblut N.D."/>
            <person name="Metcalf M.E."/>
            <person name="Whitaker R.J."/>
            <person name="Metcalf W.W."/>
        </authorList>
    </citation>
    <scope>NUCLEOTIDE SEQUENCE [LARGE SCALE GENOMIC DNA]</scope>
    <source>
        <strain evidence="1 2">LYC</strain>
    </source>
</reference>
<evidence type="ECO:0008006" key="3">
    <source>
        <dbReference type="Google" id="ProtNLM"/>
    </source>
</evidence>
<evidence type="ECO:0000313" key="2">
    <source>
        <dbReference type="Proteomes" id="UP000033063"/>
    </source>
</evidence>
<protein>
    <recommendedName>
        <fullName evidence="3">Apea-like HEPN domain-containing protein</fullName>
    </recommendedName>
</protein>
<dbReference type="RefSeq" id="WP_048040088.1">
    <property type="nucleotide sequence ID" value="NZ_CP009513.1"/>
</dbReference>
<dbReference type="GeneID" id="24877225"/>
<organism evidence="1 2">
    <name type="scientific">Methanosarcina mazei LYC</name>
    <dbReference type="NCBI Taxonomy" id="1434114"/>
    <lineage>
        <taxon>Archaea</taxon>
        <taxon>Methanobacteriati</taxon>
        <taxon>Methanobacteriota</taxon>
        <taxon>Stenosarchaea group</taxon>
        <taxon>Methanomicrobia</taxon>
        <taxon>Methanosarcinales</taxon>
        <taxon>Methanosarcinaceae</taxon>
        <taxon>Methanosarcina</taxon>
    </lineage>
</organism>
<name>A0A0E3LVT6_METMZ</name>
<accession>A0A0E3LVT6</accession>